<evidence type="ECO:0000313" key="24">
    <source>
        <dbReference type="Proteomes" id="UP000472260"/>
    </source>
</evidence>
<dbReference type="InterPro" id="IPR001314">
    <property type="entry name" value="Peptidase_S1A"/>
</dbReference>
<dbReference type="InterPro" id="IPR009003">
    <property type="entry name" value="Peptidase_S1_PA"/>
</dbReference>
<dbReference type="Gene3D" id="2.10.70.10">
    <property type="entry name" value="Complement Module, domain 1"/>
    <property type="match status" value="4"/>
</dbReference>
<evidence type="ECO:0000256" key="8">
    <source>
        <dbReference type="ARBA" id="ARBA00022670"/>
    </source>
</evidence>
<dbReference type="PROSITE" id="PS00134">
    <property type="entry name" value="TRYPSIN_HIS"/>
    <property type="match status" value="1"/>
</dbReference>
<evidence type="ECO:0000256" key="9">
    <source>
        <dbReference type="ARBA" id="ARBA00022729"/>
    </source>
</evidence>
<dbReference type="PANTHER" id="PTHR46393:SF8">
    <property type="entry name" value="COMPLEMENT C2"/>
    <property type="match status" value="1"/>
</dbReference>
<dbReference type="SMART" id="SM00032">
    <property type="entry name" value="CCP"/>
    <property type="match status" value="4"/>
</dbReference>
<keyword evidence="7 18" id="KW-0768">Sushi</keyword>
<evidence type="ECO:0000256" key="3">
    <source>
        <dbReference type="ARBA" id="ARBA00004241"/>
    </source>
</evidence>
<gene>
    <name evidence="23" type="primary">si:ch1073-280e3.1</name>
</gene>
<dbReference type="PANTHER" id="PTHR46393">
    <property type="entry name" value="SUSHI DOMAIN-CONTAINING PROTEIN"/>
    <property type="match status" value="1"/>
</dbReference>
<evidence type="ECO:0000256" key="18">
    <source>
        <dbReference type="PROSITE-ProRule" id="PRU00302"/>
    </source>
</evidence>
<proteinExistence type="predicted"/>
<feature type="active site" description="Charge relay system" evidence="17">
    <location>
        <position position="599"/>
    </location>
</feature>
<feature type="disulfide bond" evidence="18">
    <location>
        <begin position="210"/>
        <end position="237"/>
    </location>
</feature>
<evidence type="ECO:0000256" key="16">
    <source>
        <dbReference type="ARBA" id="ARBA00029636"/>
    </source>
</evidence>
<evidence type="ECO:0000256" key="17">
    <source>
        <dbReference type="PIRSR" id="PIRSR001154-1"/>
    </source>
</evidence>
<dbReference type="InterPro" id="IPR043504">
    <property type="entry name" value="Peptidase_S1_PA_chymotrypsin"/>
</dbReference>
<protein>
    <recommendedName>
        <fullName evidence="16">C3/C5 convertase</fullName>
    </recommendedName>
</protein>
<organism evidence="23 24">
    <name type="scientific">Sinocyclocheilus anshuiensis</name>
    <dbReference type="NCBI Taxonomy" id="1608454"/>
    <lineage>
        <taxon>Eukaryota</taxon>
        <taxon>Metazoa</taxon>
        <taxon>Chordata</taxon>
        <taxon>Craniata</taxon>
        <taxon>Vertebrata</taxon>
        <taxon>Euteleostomi</taxon>
        <taxon>Actinopterygii</taxon>
        <taxon>Neopterygii</taxon>
        <taxon>Teleostei</taxon>
        <taxon>Ostariophysi</taxon>
        <taxon>Cypriniformes</taxon>
        <taxon>Cyprinidae</taxon>
        <taxon>Cyprininae</taxon>
        <taxon>Sinocyclocheilus</taxon>
    </lineage>
</organism>
<accession>A0A671NTI3</accession>
<dbReference type="InterPro" id="IPR036465">
    <property type="entry name" value="vWFA_dom_sf"/>
</dbReference>
<dbReference type="GO" id="GO:0006956">
    <property type="term" value="P:complement activation"/>
    <property type="evidence" value="ECO:0007669"/>
    <property type="project" value="InterPro"/>
</dbReference>
<keyword evidence="5" id="KW-0964">Secreted</keyword>
<feature type="domain" description="Sushi" evidence="22">
    <location>
        <begin position="112"/>
        <end position="171"/>
    </location>
</feature>
<keyword evidence="24" id="KW-1185">Reference proteome</keyword>
<feature type="domain" description="Peptidase S1" evidence="21">
    <location>
        <begin position="546"/>
        <end position="834"/>
    </location>
</feature>
<evidence type="ECO:0000256" key="19">
    <source>
        <dbReference type="SAM" id="SignalP"/>
    </source>
</evidence>
<keyword evidence="12" id="KW-0720">Serine protease</keyword>
<keyword evidence="13" id="KW-0391">Immunity</keyword>
<dbReference type="SUPFAM" id="SSF50494">
    <property type="entry name" value="Trypsin-like serine proteases"/>
    <property type="match status" value="1"/>
</dbReference>
<dbReference type="SUPFAM" id="SSF53300">
    <property type="entry name" value="vWA-like"/>
    <property type="match status" value="1"/>
</dbReference>
<feature type="signal peptide" evidence="19">
    <location>
        <begin position="1"/>
        <end position="28"/>
    </location>
</feature>
<dbReference type="PROSITE" id="PS50240">
    <property type="entry name" value="TRYPSIN_DOM"/>
    <property type="match status" value="1"/>
</dbReference>
<dbReference type="InterPro" id="IPR002035">
    <property type="entry name" value="VWF_A"/>
</dbReference>
<dbReference type="PROSITE" id="PS50234">
    <property type="entry name" value="VWFA"/>
    <property type="match status" value="1"/>
</dbReference>
<reference evidence="23" key="1">
    <citation type="submission" date="2025-08" db="UniProtKB">
        <authorList>
            <consortium name="Ensembl"/>
        </authorList>
    </citation>
    <scope>IDENTIFICATION</scope>
</reference>
<dbReference type="SUPFAM" id="SSF57535">
    <property type="entry name" value="Complement control module/SCR domain"/>
    <property type="match status" value="4"/>
</dbReference>
<sequence>MHIMSPMHYATACFITFFLYISVCEVQAQYDYDYEENVPKTCTTSESIIGGTVEYSNGAAAGSLLIYHCSDGFEPYPIKQKVCSSTGEWEPKVSKVKCEETSDYGDYKEPQKNCSLDVSIKGGSVSYSNEGLEGSVLTYHCKAGHYPFPASQRVCDKDGEWSAMRLPKGKRTLNAVCKEILCPAQLQLDNGQFWPRRQWFRIEEKQTFSCHEGFVLTGSAERNCTQWGVWTGSTPMCDDQSEDCKNPGTPPGALRSGERFLIGDKVHYLCQSGLDILGPSERQCLDSREWSGTEPRCYAQYSFDQPDVIAQALGGSLTAVMDVSLPDFKKQAQSLGRTVRVADGRLNVFILLDTSASISQESFHLAKNATIQLVRKLDSYEVNMRFDIVSYASEPKEIVSITNDLSQDVHYVLRKLKEFSDKSHGSKRGTNLHKALERVYDQLALLRENKRRQFNETQNVIIIATDGHANMGPSPQSILPMIRNLFGYKPSSVDHTQEELLDVYVFAVGQEVNRKELTGIASSKKDEQHIFVLKDYRQLGLVFNQMISDSAVTKCGVAQEEQHNSETTYTRPWHVNILWGVRTCRGSILTKSMVLTAAHCLIKVDADESVSSANAADITIRHGNGEVKAMELFLHPQFNLRGLKDKNVKEFYDYDIALIRMSENITISMKARPICLPCTGSSNRALRLGPDSTCDQHKKILLHLDETPAQFIRQGTHRSDTLIHTGAKRGECIQKARSTINVHSTASLLEVITDRFMCTGGTEKNRHEMTCKGDSGGALFLHKRIRYFQVAVVSWGTKQICDSQTDVRVDWPLDARDFHISVFSLMPWLKQHLHKELAFLNK</sequence>
<dbReference type="InterPro" id="IPR000436">
    <property type="entry name" value="Sushi_SCR_CCP_dom"/>
</dbReference>
<evidence type="ECO:0000256" key="15">
    <source>
        <dbReference type="ARBA" id="ARBA00023180"/>
    </source>
</evidence>
<dbReference type="PIRSF" id="PIRSF001154">
    <property type="entry name" value="Compl_C2_B"/>
    <property type="match status" value="1"/>
</dbReference>
<dbReference type="GO" id="GO:0004252">
    <property type="term" value="F:serine-type endopeptidase activity"/>
    <property type="evidence" value="ECO:0007669"/>
    <property type="project" value="InterPro"/>
</dbReference>
<evidence type="ECO:0000259" key="21">
    <source>
        <dbReference type="PROSITE" id="PS50240"/>
    </source>
</evidence>
<dbReference type="SMART" id="SM00327">
    <property type="entry name" value="VWA"/>
    <property type="match status" value="1"/>
</dbReference>
<reference evidence="23" key="2">
    <citation type="submission" date="2025-09" db="UniProtKB">
        <authorList>
            <consortium name="Ensembl"/>
        </authorList>
    </citation>
    <scope>IDENTIFICATION</scope>
</reference>
<keyword evidence="15" id="KW-0325">Glycoprotein</keyword>
<dbReference type="AlphaFoldDB" id="A0A671NTI3"/>
<dbReference type="GO" id="GO:0009986">
    <property type="term" value="C:cell surface"/>
    <property type="evidence" value="ECO:0007669"/>
    <property type="project" value="UniProtKB-SubCell"/>
</dbReference>
<dbReference type="GO" id="GO:0070062">
    <property type="term" value="C:extracellular exosome"/>
    <property type="evidence" value="ECO:0007669"/>
    <property type="project" value="TreeGrafter"/>
</dbReference>
<evidence type="ECO:0000313" key="23">
    <source>
        <dbReference type="Ensembl" id="ENSSANP00000046856.1"/>
    </source>
</evidence>
<keyword evidence="9 19" id="KW-0732">Signal</keyword>
<keyword evidence="8" id="KW-0645">Protease</keyword>
<keyword evidence="6" id="KW-0399">Innate immunity</keyword>
<evidence type="ECO:0000259" key="22">
    <source>
        <dbReference type="PROSITE" id="PS50923"/>
    </source>
</evidence>
<evidence type="ECO:0000256" key="2">
    <source>
        <dbReference type="ARBA" id="ARBA00001946"/>
    </source>
</evidence>
<feature type="active site" description="Charge relay system" evidence="17">
    <location>
        <position position="655"/>
    </location>
</feature>
<dbReference type="Ensembl" id="ENSSANT00000049854.1">
    <property type="protein sequence ID" value="ENSSANP00000046856.1"/>
    <property type="gene ID" value="ENSSANG00000023578.1"/>
</dbReference>
<dbReference type="Pfam" id="PF00084">
    <property type="entry name" value="Sushi"/>
    <property type="match status" value="3"/>
</dbReference>
<dbReference type="Proteomes" id="UP000472260">
    <property type="component" value="Unassembled WGS sequence"/>
</dbReference>
<dbReference type="InterPro" id="IPR011360">
    <property type="entry name" value="Compl_C2_B"/>
</dbReference>
<comment type="subcellular location">
    <subcellularLocation>
        <location evidence="3">Cell surface</location>
    </subcellularLocation>
    <subcellularLocation>
        <location evidence="4">Secreted</location>
    </subcellularLocation>
</comment>
<evidence type="ECO:0000256" key="10">
    <source>
        <dbReference type="ARBA" id="ARBA00022737"/>
    </source>
</evidence>
<keyword evidence="10" id="KW-0677">Repeat</keyword>
<dbReference type="SMART" id="SM00020">
    <property type="entry name" value="Tryp_SPc"/>
    <property type="match status" value="1"/>
</dbReference>
<feature type="domain" description="VWFA" evidence="20">
    <location>
        <begin position="347"/>
        <end position="546"/>
    </location>
</feature>
<feature type="disulfide bond" evidence="18">
    <location>
        <begin position="270"/>
        <end position="297"/>
    </location>
</feature>
<dbReference type="InterPro" id="IPR035976">
    <property type="entry name" value="Sushi/SCR/CCP_sf"/>
</dbReference>
<evidence type="ECO:0000256" key="13">
    <source>
        <dbReference type="ARBA" id="ARBA00022859"/>
    </source>
</evidence>
<dbReference type="PROSITE" id="PS50923">
    <property type="entry name" value="SUSHI"/>
    <property type="match status" value="4"/>
</dbReference>
<dbReference type="GO" id="GO:0009617">
    <property type="term" value="P:response to bacterium"/>
    <property type="evidence" value="ECO:0007669"/>
    <property type="project" value="TreeGrafter"/>
</dbReference>
<comment type="cofactor">
    <cofactor evidence="2">
        <name>Mg(2+)</name>
        <dbReference type="ChEBI" id="CHEBI:18420"/>
    </cofactor>
</comment>
<dbReference type="Gene3D" id="3.40.50.410">
    <property type="entry name" value="von Willebrand factor, type A domain"/>
    <property type="match status" value="1"/>
</dbReference>
<evidence type="ECO:0000259" key="20">
    <source>
        <dbReference type="PROSITE" id="PS50234"/>
    </source>
</evidence>
<dbReference type="Gene3D" id="2.40.10.10">
    <property type="entry name" value="Trypsin-like serine proteases"/>
    <property type="match status" value="2"/>
</dbReference>
<dbReference type="GO" id="GO:0045087">
    <property type="term" value="P:innate immune response"/>
    <property type="evidence" value="ECO:0007669"/>
    <property type="project" value="UniProtKB-KW"/>
</dbReference>
<evidence type="ECO:0000256" key="14">
    <source>
        <dbReference type="ARBA" id="ARBA00023157"/>
    </source>
</evidence>
<comment type="cofactor">
    <cofactor evidence="1">
        <name>Mn(2+)</name>
        <dbReference type="ChEBI" id="CHEBI:29035"/>
    </cofactor>
</comment>
<dbReference type="CDD" id="cd00190">
    <property type="entry name" value="Tryp_SPc"/>
    <property type="match status" value="1"/>
</dbReference>
<keyword evidence="14 18" id="KW-1015">Disulfide bond</keyword>
<evidence type="ECO:0000256" key="5">
    <source>
        <dbReference type="ARBA" id="ARBA00022525"/>
    </source>
</evidence>
<feature type="domain" description="Sushi" evidence="22">
    <location>
        <begin position="242"/>
        <end position="299"/>
    </location>
</feature>
<evidence type="ECO:0000256" key="7">
    <source>
        <dbReference type="ARBA" id="ARBA00022659"/>
    </source>
</evidence>
<feature type="domain" description="Sushi" evidence="22">
    <location>
        <begin position="40"/>
        <end position="100"/>
    </location>
</feature>
<dbReference type="Pfam" id="PF00089">
    <property type="entry name" value="Trypsin"/>
    <property type="match status" value="1"/>
</dbReference>
<keyword evidence="11" id="KW-0378">Hydrolase</keyword>
<dbReference type="GO" id="GO:0006508">
    <property type="term" value="P:proteolysis"/>
    <property type="evidence" value="ECO:0007669"/>
    <property type="project" value="UniProtKB-KW"/>
</dbReference>
<dbReference type="PRINTS" id="PR00722">
    <property type="entry name" value="CHYMOTRYPSIN"/>
</dbReference>
<dbReference type="InterPro" id="IPR001254">
    <property type="entry name" value="Trypsin_dom"/>
</dbReference>
<evidence type="ECO:0000256" key="4">
    <source>
        <dbReference type="ARBA" id="ARBA00004613"/>
    </source>
</evidence>
<feature type="active site" description="Charge relay system" evidence="17">
    <location>
        <position position="775"/>
    </location>
</feature>
<evidence type="ECO:0000256" key="11">
    <source>
        <dbReference type="ARBA" id="ARBA00022801"/>
    </source>
</evidence>
<dbReference type="InterPro" id="IPR018114">
    <property type="entry name" value="TRYPSIN_HIS"/>
</dbReference>
<evidence type="ECO:0000256" key="1">
    <source>
        <dbReference type="ARBA" id="ARBA00001936"/>
    </source>
</evidence>
<evidence type="ECO:0000256" key="12">
    <source>
        <dbReference type="ARBA" id="ARBA00022825"/>
    </source>
</evidence>
<feature type="chain" id="PRO_5025610099" description="C3/C5 convertase" evidence="19">
    <location>
        <begin position="29"/>
        <end position="842"/>
    </location>
</feature>
<name>A0A671NTI3_9TELE</name>
<feature type="domain" description="Sushi" evidence="22">
    <location>
        <begin position="180"/>
        <end position="239"/>
    </location>
</feature>
<evidence type="ECO:0000256" key="6">
    <source>
        <dbReference type="ARBA" id="ARBA00022588"/>
    </source>
</evidence>
<dbReference type="Pfam" id="PF00092">
    <property type="entry name" value="VWA"/>
    <property type="match status" value="1"/>
</dbReference>
<dbReference type="CDD" id="cd00033">
    <property type="entry name" value="CCP"/>
    <property type="match status" value="4"/>
</dbReference>
<comment type="caution">
    <text evidence="18">Lacks conserved residue(s) required for the propagation of feature annotation.</text>
</comment>